<comment type="similarity">
    <text evidence="8">Belongs to the TRAFAC class myosin-kinesin ATPase superfamily. Kinesin family.</text>
</comment>
<evidence type="ECO:0000259" key="10">
    <source>
        <dbReference type="PROSITE" id="PS50067"/>
    </source>
</evidence>
<dbReference type="Pfam" id="PF00225">
    <property type="entry name" value="Kinesin"/>
    <property type="match status" value="1"/>
</dbReference>
<feature type="region of interest" description="Disordered" evidence="9">
    <location>
        <begin position="1"/>
        <end position="23"/>
    </location>
</feature>
<evidence type="ECO:0000256" key="7">
    <source>
        <dbReference type="ARBA" id="ARBA00023212"/>
    </source>
</evidence>
<evidence type="ECO:0000256" key="9">
    <source>
        <dbReference type="SAM" id="MobiDB-lite"/>
    </source>
</evidence>
<keyword evidence="5" id="KW-0175">Coiled coil</keyword>
<dbReference type="GO" id="GO:0005874">
    <property type="term" value="C:microtubule"/>
    <property type="evidence" value="ECO:0007669"/>
    <property type="project" value="UniProtKB-KW"/>
</dbReference>
<dbReference type="InterPro" id="IPR036961">
    <property type="entry name" value="Kinesin_motor_dom_sf"/>
</dbReference>
<evidence type="ECO:0000256" key="3">
    <source>
        <dbReference type="ARBA" id="ARBA00022741"/>
    </source>
</evidence>
<name>A0A922MAK5_SPOEX</name>
<gene>
    <name evidence="11" type="ORF">HF086_004101</name>
</gene>
<proteinExistence type="inferred from homology"/>
<dbReference type="GO" id="GO:0003777">
    <property type="term" value="F:microtubule motor activity"/>
    <property type="evidence" value="ECO:0007669"/>
    <property type="project" value="InterPro"/>
</dbReference>
<keyword evidence="3 8" id="KW-0547">Nucleotide-binding</keyword>
<dbReference type="InterPro" id="IPR001752">
    <property type="entry name" value="Kinesin_motor_dom"/>
</dbReference>
<dbReference type="PROSITE" id="PS50067">
    <property type="entry name" value="KINESIN_MOTOR_2"/>
    <property type="match status" value="1"/>
</dbReference>
<dbReference type="AlphaFoldDB" id="A0A922MAK5"/>
<evidence type="ECO:0000256" key="2">
    <source>
        <dbReference type="ARBA" id="ARBA00022701"/>
    </source>
</evidence>
<keyword evidence="7" id="KW-0206">Cytoskeleton</keyword>
<keyword evidence="7" id="KW-0963">Cytoplasm</keyword>
<evidence type="ECO:0000256" key="6">
    <source>
        <dbReference type="ARBA" id="ARBA00023175"/>
    </source>
</evidence>
<dbReference type="Gene3D" id="3.40.850.10">
    <property type="entry name" value="Kinesin motor domain"/>
    <property type="match status" value="1"/>
</dbReference>
<dbReference type="Proteomes" id="UP000814243">
    <property type="component" value="Unassembled WGS sequence"/>
</dbReference>
<sequence length="174" mass="19391">MRVSKRSDAMTQSTVAASERSHGSIRTVSEEKLMTCIVTCKDVMMCLRQVAVRVRPQRPDEGPRIVHVVSDKMLVLEEEADSRRDVLRQRRLNDKHYVYDRVFGEGSTQEDVYDAVCAPLVGDTLKGFAGAVFAYGATGAGKTYTMTGLMSRALSHLFASIAESEHPESYEVRK</sequence>
<dbReference type="PANTHER" id="PTHR47968:SF13">
    <property type="entry name" value="KINESIN-LIKE PROTEIN KIF19 ISOFORM X1"/>
    <property type="match status" value="1"/>
</dbReference>
<keyword evidence="2" id="KW-0493">Microtubule</keyword>
<dbReference type="GO" id="GO:0005524">
    <property type="term" value="F:ATP binding"/>
    <property type="evidence" value="ECO:0007669"/>
    <property type="project" value="UniProtKB-UniRule"/>
</dbReference>
<evidence type="ECO:0000256" key="1">
    <source>
        <dbReference type="ARBA" id="ARBA00004245"/>
    </source>
</evidence>
<dbReference type="InterPro" id="IPR027640">
    <property type="entry name" value="Kinesin-like_fam"/>
</dbReference>
<evidence type="ECO:0000313" key="12">
    <source>
        <dbReference type="Proteomes" id="UP000814243"/>
    </source>
</evidence>
<dbReference type="GO" id="GO:0007018">
    <property type="term" value="P:microtubule-based movement"/>
    <property type="evidence" value="ECO:0007669"/>
    <property type="project" value="InterPro"/>
</dbReference>
<keyword evidence="6 8" id="KW-0505">Motor protein</keyword>
<feature type="domain" description="Kinesin motor" evidence="10">
    <location>
        <begin position="47"/>
        <end position="174"/>
    </location>
</feature>
<dbReference type="GO" id="GO:0008017">
    <property type="term" value="F:microtubule binding"/>
    <property type="evidence" value="ECO:0007669"/>
    <property type="project" value="InterPro"/>
</dbReference>
<feature type="binding site" evidence="8">
    <location>
        <begin position="136"/>
        <end position="143"/>
    </location>
    <ligand>
        <name>ATP</name>
        <dbReference type="ChEBI" id="CHEBI:30616"/>
    </ligand>
</feature>
<accession>A0A922MAK5</accession>
<comment type="subcellular location">
    <subcellularLocation>
        <location evidence="1">Cytoplasm</location>
        <location evidence="1">Cytoskeleton</location>
    </subcellularLocation>
</comment>
<organism evidence="11 12">
    <name type="scientific">Spodoptera exigua</name>
    <name type="common">Beet armyworm</name>
    <name type="synonym">Noctua fulgens</name>
    <dbReference type="NCBI Taxonomy" id="7107"/>
    <lineage>
        <taxon>Eukaryota</taxon>
        <taxon>Metazoa</taxon>
        <taxon>Ecdysozoa</taxon>
        <taxon>Arthropoda</taxon>
        <taxon>Hexapoda</taxon>
        <taxon>Insecta</taxon>
        <taxon>Pterygota</taxon>
        <taxon>Neoptera</taxon>
        <taxon>Endopterygota</taxon>
        <taxon>Lepidoptera</taxon>
        <taxon>Glossata</taxon>
        <taxon>Ditrysia</taxon>
        <taxon>Noctuoidea</taxon>
        <taxon>Noctuidae</taxon>
        <taxon>Amphipyrinae</taxon>
        <taxon>Spodoptera</taxon>
    </lineage>
</organism>
<evidence type="ECO:0000256" key="5">
    <source>
        <dbReference type="ARBA" id="ARBA00023054"/>
    </source>
</evidence>
<keyword evidence="4 8" id="KW-0067">ATP-binding</keyword>
<evidence type="ECO:0000313" key="11">
    <source>
        <dbReference type="EMBL" id="KAH9633387.1"/>
    </source>
</evidence>
<protein>
    <recommendedName>
        <fullName evidence="10">Kinesin motor domain-containing protein</fullName>
    </recommendedName>
</protein>
<dbReference type="SMART" id="SM00129">
    <property type="entry name" value="KISc"/>
    <property type="match status" value="1"/>
</dbReference>
<evidence type="ECO:0000256" key="8">
    <source>
        <dbReference type="PROSITE-ProRule" id="PRU00283"/>
    </source>
</evidence>
<dbReference type="EMBL" id="JACEFF010000655">
    <property type="protein sequence ID" value="KAH9633387.1"/>
    <property type="molecule type" value="Genomic_DNA"/>
</dbReference>
<evidence type="ECO:0000256" key="4">
    <source>
        <dbReference type="ARBA" id="ARBA00022840"/>
    </source>
</evidence>
<comment type="caution">
    <text evidence="11">The sequence shown here is derived from an EMBL/GenBank/DDBJ whole genome shotgun (WGS) entry which is preliminary data.</text>
</comment>
<dbReference type="SUPFAM" id="SSF52540">
    <property type="entry name" value="P-loop containing nucleoside triphosphate hydrolases"/>
    <property type="match status" value="1"/>
</dbReference>
<reference evidence="11" key="1">
    <citation type="journal article" date="2021" name="G3 (Bethesda)">
        <title>Genome and transcriptome analysis of the beet armyworm Spodoptera exigua reveals targets for pest control. .</title>
        <authorList>
            <person name="Simon S."/>
            <person name="Breeschoten T."/>
            <person name="Jansen H.J."/>
            <person name="Dirks R.P."/>
            <person name="Schranz M.E."/>
            <person name="Ros V.I.D."/>
        </authorList>
    </citation>
    <scope>NUCLEOTIDE SEQUENCE</scope>
    <source>
        <strain evidence="11">TB_SE_WUR_2020</strain>
    </source>
</reference>
<dbReference type="PANTHER" id="PTHR47968">
    <property type="entry name" value="CENTROMERE PROTEIN E"/>
    <property type="match status" value="1"/>
</dbReference>
<dbReference type="InterPro" id="IPR027417">
    <property type="entry name" value="P-loop_NTPase"/>
</dbReference>